<dbReference type="Proteomes" id="UP000195963">
    <property type="component" value="Unassembled WGS sequence"/>
</dbReference>
<protein>
    <submittedName>
        <fullName evidence="1">Putative teichuronic acid biosynthesis glycosyltransferase TuaH</fullName>
        <ecNumber evidence="1">2.4.-.-</ecNumber>
    </submittedName>
</protein>
<proteinExistence type="predicted"/>
<evidence type="ECO:0000313" key="1">
    <source>
        <dbReference type="EMBL" id="SMY32274.1"/>
    </source>
</evidence>
<sequence length="383" mass="43676">MKHDLIVFAEDWGQLPSSTQHLIKRLTPNRKIIWVNSIGLRKPQFSLHDIKRIYNKLIQPKTVSTFSTSTAPFQTITLKTIPAPKTKLARWIAKKLICYQLAPILKQAQLHQPILWTSLPTVADLCGALGEYGVIYYCGDDFNALTGVDHATVSQHETKLVAKADLVLAASMALYNKFPPHKTRYLPHGVDFQLFNHSASRAHDLPNNNRPTAGFYGSLSHWLDYDLLNNIIANNPDWNFVFIGKKMFNKSPFFNHNNLYLLGEKPHKTLPQYSQHWQVSLLPFIDNAQIRSCNPLKLLEYLATGTPIISTPFTAVIPYKSVVNLAQNATEFSMNLQSIKTAWYNTQTADTIEKNKRLQQIALSKQQTWDIKAQQLEQWLDLL</sequence>
<keyword evidence="1" id="KW-0328">Glycosyltransferase</keyword>
<dbReference type="EMBL" id="FYAK01000001">
    <property type="protein sequence ID" value="SMY32274.1"/>
    <property type="molecule type" value="Genomic_DNA"/>
</dbReference>
<name>A0A1Y6M6U1_9GAMM</name>
<gene>
    <name evidence="1" type="primary">tuaH</name>
    <name evidence="1" type="ORF">PMAL9190_00443</name>
</gene>
<organism evidence="1 2">
    <name type="scientific">Photobacterium malacitanum</name>
    <dbReference type="NCBI Taxonomy" id="2204294"/>
    <lineage>
        <taxon>Bacteria</taxon>
        <taxon>Pseudomonadati</taxon>
        <taxon>Pseudomonadota</taxon>
        <taxon>Gammaproteobacteria</taxon>
        <taxon>Vibrionales</taxon>
        <taxon>Vibrionaceae</taxon>
        <taxon>Photobacterium</taxon>
    </lineage>
</organism>
<keyword evidence="2" id="KW-1185">Reference proteome</keyword>
<dbReference type="RefSeq" id="WP_087843727.1">
    <property type="nucleotide sequence ID" value="NZ_FYAK01000001.1"/>
</dbReference>
<keyword evidence="1" id="KW-0808">Transferase</keyword>
<dbReference type="AlphaFoldDB" id="A0A1Y6M6U1"/>
<dbReference type="SUPFAM" id="SSF53756">
    <property type="entry name" value="UDP-Glycosyltransferase/glycogen phosphorylase"/>
    <property type="match status" value="1"/>
</dbReference>
<reference evidence="2" key="1">
    <citation type="submission" date="2017-06" db="EMBL/GenBank/DDBJ databases">
        <authorList>
            <person name="Rodrigo-Torres L."/>
            <person name="Arahal R.D."/>
            <person name="Lucena T."/>
        </authorList>
    </citation>
    <scope>NUCLEOTIDE SEQUENCE [LARGE SCALE GENOMIC DNA]</scope>
    <source>
        <strain evidence="2">CECT 9190</strain>
    </source>
</reference>
<dbReference type="GO" id="GO:0016757">
    <property type="term" value="F:glycosyltransferase activity"/>
    <property type="evidence" value="ECO:0007669"/>
    <property type="project" value="UniProtKB-KW"/>
</dbReference>
<dbReference type="Gene3D" id="3.40.50.11010">
    <property type="match status" value="1"/>
</dbReference>
<evidence type="ECO:0000313" key="2">
    <source>
        <dbReference type="Proteomes" id="UP000195963"/>
    </source>
</evidence>
<dbReference type="Gene3D" id="3.40.50.2000">
    <property type="entry name" value="Glycogen Phosphorylase B"/>
    <property type="match status" value="1"/>
</dbReference>
<dbReference type="EC" id="2.4.-.-" evidence="1"/>
<accession>A0A1Y6M6U1</accession>